<evidence type="ECO:0000313" key="2">
    <source>
        <dbReference type="WBParaSite" id="RSKR_0000964400.1"/>
    </source>
</evidence>
<organism evidence="1 2">
    <name type="scientific">Rhabditophanes sp. KR3021</name>
    <dbReference type="NCBI Taxonomy" id="114890"/>
    <lineage>
        <taxon>Eukaryota</taxon>
        <taxon>Metazoa</taxon>
        <taxon>Ecdysozoa</taxon>
        <taxon>Nematoda</taxon>
        <taxon>Chromadorea</taxon>
        <taxon>Rhabditida</taxon>
        <taxon>Tylenchina</taxon>
        <taxon>Panagrolaimomorpha</taxon>
        <taxon>Strongyloidoidea</taxon>
        <taxon>Alloionematidae</taxon>
        <taxon>Rhabditophanes</taxon>
    </lineage>
</organism>
<reference evidence="2" key="1">
    <citation type="submission" date="2016-11" db="UniProtKB">
        <authorList>
            <consortium name="WormBaseParasite"/>
        </authorList>
    </citation>
    <scope>IDENTIFICATION</scope>
    <source>
        <strain evidence="2">KR3021</strain>
    </source>
</reference>
<dbReference type="Proteomes" id="UP000095286">
    <property type="component" value="Unplaced"/>
</dbReference>
<proteinExistence type="predicted"/>
<accession>A0AC35UAM1</accession>
<dbReference type="WBParaSite" id="RSKR_0000964400.1">
    <property type="protein sequence ID" value="RSKR_0000964400.1"/>
    <property type="gene ID" value="RSKR_0000964400"/>
</dbReference>
<name>A0AC35UAM1_9BILA</name>
<evidence type="ECO:0000313" key="1">
    <source>
        <dbReference type="Proteomes" id="UP000095286"/>
    </source>
</evidence>
<protein>
    <submittedName>
        <fullName evidence="2">DIRP domain-containing protein</fullName>
    </submittedName>
</protein>
<sequence length="545" mass="62295">MSHKNTSAKGAKKELPQPSKYNLRGVTNYPEKYKDYVNHEFPVDTSSKDEPVRKRLKSSTVKSDPESVVIEKAVKVPSPVEEIAITNEASSKLRIPRKVTKPAKIGSDLDELPITRCETFCTILPKTQKWLRYEFFYSILEHELYLGDDADFNYLFLKSFPTLGTRMLNLPQWRCIKRLLGKPRRFSAAFLREEMDANEIKRQKLRMINNRNLNILTDNFVHELPHKIPKDLAIGTPVLAKIVKPSEGIEGVFYGKIGEIKENAYTFIFHDDIRKPMTVPDTDIMTESLPELVSTKSVVEAYRASIKTGYKPLSEGSAAIVKDERSDLAKCPPPRVPVAKDVKIGNHPSRMLVNIAKLHKILETKTTIVNQMGELNNESEAAHLGTTEYAPELKIPYAKFCEQLTEVNNLIKSGLKELNDHVSNMNPIPTNEAVFKSHKMPAYLDQLARVHGETKVRHAAILSRGKFKNPKFHNLLVDLNVLMCQLQLYGKAKMNLSDLVTLKDSVDAIKQKVHKDNLDHFENYVEVPFTRFFKMIQRRWYEDHA</sequence>